<protein>
    <submittedName>
        <fullName evidence="3">Uncharacterized protein</fullName>
    </submittedName>
</protein>
<evidence type="ECO:0000256" key="1">
    <source>
        <dbReference type="SAM" id="MobiDB-lite"/>
    </source>
</evidence>
<evidence type="ECO:0000256" key="2">
    <source>
        <dbReference type="SAM" id="SignalP"/>
    </source>
</evidence>
<feature type="signal peptide" evidence="2">
    <location>
        <begin position="1"/>
        <end position="20"/>
    </location>
</feature>
<name>A0A0D7B6P6_9AGAR</name>
<reference evidence="3 4" key="1">
    <citation type="journal article" date="2015" name="Fungal Genet. Biol.">
        <title>Evolution of novel wood decay mechanisms in Agaricales revealed by the genome sequences of Fistulina hepatica and Cylindrobasidium torrendii.</title>
        <authorList>
            <person name="Floudas D."/>
            <person name="Held B.W."/>
            <person name="Riley R."/>
            <person name="Nagy L.G."/>
            <person name="Koehler G."/>
            <person name="Ransdell A.S."/>
            <person name="Younus H."/>
            <person name="Chow J."/>
            <person name="Chiniquy J."/>
            <person name="Lipzen A."/>
            <person name="Tritt A."/>
            <person name="Sun H."/>
            <person name="Haridas S."/>
            <person name="LaButti K."/>
            <person name="Ohm R.A."/>
            <person name="Kues U."/>
            <person name="Blanchette R.A."/>
            <person name="Grigoriev I.V."/>
            <person name="Minto R.E."/>
            <person name="Hibbett D.S."/>
        </authorList>
    </citation>
    <scope>NUCLEOTIDE SEQUENCE [LARGE SCALE GENOMIC DNA]</scope>
    <source>
        <strain evidence="3 4">FP15055 ss-10</strain>
    </source>
</reference>
<feature type="chain" id="PRO_5002317127" evidence="2">
    <location>
        <begin position="21"/>
        <end position="96"/>
    </location>
</feature>
<feature type="compositionally biased region" description="Basic and acidic residues" evidence="1">
    <location>
        <begin position="46"/>
        <end position="69"/>
    </location>
</feature>
<proteinExistence type="predicted"/>
<dbReference type="AlphaFoldDB" id="A0A0D7B6P6"/>
<gene>
    <name evidence="3" type="ORF">CYLTODRAFT_423927</name>
</gene>
<accession>A0A0D7B6P6</accession>
<keyword evidence="4" id="KW-1185">Reference proteome</keyword>
<feature type="region of interest" description="Disordered" evidence="1">
    <location>
        <begin position="46"/>
        <end position="96"/>
    </location>
</feature>
<evidence type="ECO:0000313" key="4">
    <source>
        <dbReference type="Proteomes" id="UP000054007"/>
    </source>
</evidence>
<keyword evidence="2" id="KW-0732">Signal</keyword>
<organism evidence="3 4">
    <name type="scientific">Cylindrobasidium torrendii FP15055 ss-10</name>
    <dbReference type="NCBI Taxonomy" id="1314674"/>
    <lineage>
        <taxon>Eukaryota</taxon>
        <taxon>Fungi</taxon>
        <taxon>Dikarya</taxon>
        <taxon>Basidiomycota</taxon>
        <taxon>Agaricomycotina</taxon>
        <taxon>Agaricomycetes</taxon>
        <taxon>Agaricomycetidae</taxon>
        <taxon>Agaricales</taxon>
        <taxon>Marasmiineae</taxon>
        <taxon>Physalacriaceae</taxon>
        <taxon>Cylindrobasidium</taxon>
    </lineage>
</organism>
<dbReference type="Proteomes" id="UP000054007">
    <property type="component" value="Unassembled WGS sequence"/>
</dbReference>
<sequence>MQIQTYLFAFVTLFVSLALGAAIPPSDRAVNNAVWKERGVSAPVWKERGVTPPTWRERDADVHNPDWKRGPPHGAPTWREEEAREAQPGNNRQPVW</sequence>
<dbReference type="EMBL" id="KN880573">
    <property type="protein sequence ID" value="KIY65895.1"/>
    <property type="molecule type" value="Genomic_DNA"/>
</dbReference>
<evidence type="ECO:0000313" key="3">
    <source>
        <dbReference type="EMBL" id="KIY65895.1"/>
    </source>
</evidence>